<evidence type="ECO:0000313" key="2">
    <source>
        <dbReference type="EMBL" id="KAJ7734336.1"/>
    </source>
</evidence>
<keyword evidence="1" id="KW-0812">Transmembrane</keyword>
<gene>
    <name evidence="2" type="ORF">DFH07DRAFT_1065267</name>
</gene>
<evidence type="ECO:0000313" key="3">
    <source>
        <dbReference type="Proteomes" id="UP001215280"/>
    </source>
</evidence>
<organism evidence="2 3">
    <name type="scientific">Mycena maculata</name>
    <dbReference type="NCBI Taxonomy" id="230809"/>
    <lineage>
        <taxon>Eukaryota</taxon>
        <taxon>Fungi</taxon>
        <taxon>Dikarya</taxon>
        <taxon>Basidiomycota</taxon>
        <taxon>Agaricomycotina</taxon>
        <taxon>Agaricomycetes</taxon>
        <taxon>Agaricomycetidae</taxon>
        <taxon>Agaricales</taxon>
        <taxon>Marasmiineae</taxon>
        <taxon>Mycenaceae</taxon>
        <taxon>Mycena</taxon>
    </lineage>
</organism>
<dbReference type="EMBL" id="JARJLG010000162">
    <property type="protein sequence ID" value="KAJ7734336.1"/>
    <property type="molecule type" value="Genomic_DNA"/>
</dbReference>
<accession>A0AAD7I3Q0</accession>
<evidence type="ECO:0000256" key="1">
    <source>
        <dbReference type="SAM" id="Phobius"/>
    </source>
</evidence>
<dbReference type="AlphaFoldDB" id="A0AAD7I3Q0"/>
<protein>
    <submittedName>
        <fullName evidence="2">Uncharacterized protein</fullName>
    </submittedName>
</protein>
<keyword evidence="3" id="KW-1185">Reference proteome</keyword>
<sequence length="112" mass="12265">MRNASPLIQYPIGYGHQPVLGPGHSLAGKITINLLKVQLLISEPGPPVEVLLPDWRVQKYVLHGLMIIIFSPLFLVFPVRCSTTVLSTARRRSTTARSARGLQNCGICFGEA</sequence>
<proteinExistence type="predicted"/>
<keyword evidence="1" id="KW-0472">Membrane</keyword>
<keyword evidence="1" id="KW-1133">Transmembrane helix</keyword>
<comment type="caution">
    <text evidence="2">The sequence shown here is derived from an EMBL/GenBank/DDBJ whole genome shotgun (WGS) entry which is preliminary data.</text>
</comment>
<feature type="transmembrane region" description="Helical" evidence="1">
    <location>
        <begin position="60"/>
        <end position="81"/>
    </location>
</feature>
<reference evidence="2" key="1">
    <citation type="submission" date="2023-03" db="EMBL/GenBank/DDBJ databases">
        <title>Massive genome expansion in bonnet fungi (Mycena s.s.) driven by repeated elements and novel gene families across ecological guilds.</title>
        <authorList>
            <consortium name="Lawrence Berkeley National Laboratory"/>
            <person name="Harder C.B."/>
            <person name="Miyauchi S."/>
            <person name="Viragh M."/>
            <person name="Kuo A."/>
            <person name="Thoen E."/>
            <person name="Andreopoulos B."/>
            <person name="Lu D."/>
            <person name="Skrede I."/>
            <person name="Drula E."/>
            <person name="Henrissat B."/>
            <person name="Morin E."/>
            <person name="Kohler A."/>
            <person name="Barry K."/>
            <person name="LaButti K."/>
            <person name="Morin E."/>
            <person name="Salamov A."/>
            <person name="Lipzen A."/>
            <person name="Mereny Z."/>
            <person name="Hegedus B."/>
            <person name="Baldrian P."/>
            <person name="Stursova M."/>
            <person name="Weitz H."/>
            <person name="Taylor A."/>
            <person name="Grigoriev I.V."/>
            <person name="Nagy L.G."/>
            <person name="Martin F."/>
            <person name="Kauserud H."/>
        </authorList>
    </citation>
    <scope>NUCLEOTIDE SEQUENCE</scope>
    <source>
        <strain evidence="2">CBHHK188m</strain>
    </source>
</reference>
<name>A0AAD7I3Q0_9AGAR</name>
<dbReference type="Proteomes" id="UP001215280">
    <property type="component" value="Unassembled WGS sequence"/>
</dbReference>